<dbReference type="Pfam" id="PF00168">
    <property type="entry name" value="C2"/>
    <property type="match status" value="1"/>
</dbReference>
<reference evidence="3 4" key="1">
    <citation type="journal article" date="2017" name="Genome Biol. Evol.">
        <title>Phytophthora megakarya and P. palmivora, closely related causal agents of cacao black pod rot, underwent increases in genome sizes and gene numbers by different mechanisms.</title>
        <authorList>
            <person name="Ali S.S."/>
            <person name="Shao J."/>
            <person name="Lary D.J."/>
            <person name="Kronmiller B."/>
            <person name="Shen D."/>
            <person name="Strem M.D."/>
            <person name="Amoako-Attah I."/>
            <person name="Akrofi A.Y."/>
            <person name="Begoude B.A."/>
            <person name="Ten Hoopen G.M."/>
            <person name="Coulibaly K."/>
            <person name="Kebe B.I."/>
            <person name="Melnick R.L."/>
            <person name="Guiltinan M.J."/>
            <person name="Tyler B.M."/>
            <person name="Meinhardt L.W."/>
            <person name="Bailey B.A."/>
        </authorList>
    </citation>
    <scope>NUCLEOTIDE SEQUENCE [LARGE SCALE GENOMIC DNA]</scope>
    <source>
        <strain evidence="4">sbr112.9</strain>
    </source>
</reference>
<keyword evidence="4" id="KW-1185">Reference proteome</keyword>
<dbReference type="EMBL" id="NCKW01015537">
    <property type="protein sequence ID" value="POM62575.1"/>
    <property type="molecule type" value="Genomic_DNA"/>
</dbReference>
<dbReference type="AlphaFoldDB" id="A0A2P4XAL3"/>
<feature type="compositionally biased region" description="Polar residues" evidence="1">
    <location>
        <begin position="274"/>
        <end position="283"/>
    </location>
</feature>
<proteinExistence type="predicted"/>
<dbReference type="PROSITE" id="PS50004">
    <property type="entry name" value="C2"/>
    <property type="match status" value="1"/>
</dbReference>
<evidence type="ECO:0000313" key="3">
    <source>
        <dbReference type="EMBL" id="POM62575.1"/>
    </source>
</evidence>
<feature type="domain" description="C2" evidence="2">
    <location>
        <begin position="1"/>
        <end position="114"/>
    </location>
</feature>
<dbReference type="SMART" id="SM00239">
    <property type="entry name" value="C2"/>
    <property type="match status" value="1"/>
</dbReference>
<dbReference type="SUPFAM" id="SSF49562">
    <property type="entry name" value="C2 domain (Calcium/lipid-binding domain, CaLB)"/>
    <property type="match status" value="1"/>
</dbReference>
<dbReference type="Gene3D" id="2.60.40.150">
    <property type="entry name" value="C2 domain"/>
    <property type="match status" value="1"/>
</dbReference>
<organism evidence="3 4">
    <name type="scientific">Phytophthora palmivora</name>
    <dbReference type="NCBI Taxonomy" id="4796"/>
    <lineage>
        <taxon>Eukaryota</taxon>
        <taxon>Sar</taxon>
        <taxon>Stramenopiles</taxon>
        <taxon>Oomycota</taxon>
        <taxon>Peronosporomycetes</taxon>
        <taxon>Peronosporales</taxon>
        <taxon>Peronosporaceae</taxon>
        <taxon>Phytophthora</taxon>
    </lineage>
</organism>
<dbReference type="CDD" id="cd00030">
    <property type="entry name" value="C2"/>
    <property type="match status" value="1"/>
</dbReference>
<comment type="caution">
    <text evidence="3">The sequence shown here is derived from an EMBL/GenBank/DDBJ whole genome shotgun (WGS) entry which is preliminary data.</text>
</comment>
<name>A0A2P4XAL3_9STRA</name>
<dbReference type="Proteomes" id="UP000237271">
    <property type="component" value="Unassembled WGS sequence"/>
</dbReference>
<dbReference type="InterPro" id="IPR035892">
    <property type="entry name" value="C2_domain_sf"/>
</dbReference>
<protein>
    <recommendedName>
        <fullName evidence="2">C2 domain-containing protein</fullName>
    </recommendedName>
</protein>
<dbReference type="InterPro" id="IPR000008">
    <property type="entry name" value="C2_dom"/>
</dbReference>
<evidence type="ECO:0000256" key="1">
    <source>
        <dbReference type="SAM" id="MobiDB-lite"/>
    </source>
</evidence>
<accession>A0A2P4XAL3</accession>
<gene>
    <name evidence="3" type="ORF">PHPALM_28259</name>
</gene>
<evidence type="ECO:0000259" key="2">
    <source>
        <dbReference type="PROSITE" id="PS50004"/>
    </source>
</evidence>
<dbReference type="OrthoDB" id="115753at2759"/>
<feature type="region of interest" description="Disordered" evidence="1">
    <location>
        <begin position="248"/>
        <end position="300"/>
    </location>
</feature>
<sequence>MSSYGQHSFTLILHVQSAQNLATQANAAFCTTFVWSNSSPNGPAESRSKPKYTSFSHVRENKRVAWNEDVQIDVSNPKSDVLTVRVKDSSDALVGSCNIYLAHLRPGETLDQWFQLHPAGHIHLKLTLKPNQQATPTRVNASPYSSDFQAMLDLQLKKRAAAVNESPLPSNIAMLVEMQNQANENLRLQMNQHLMQQQQATRTFMQAPSQSPYPAGYPQSSGTNFHEMMGTAANISTIAANMQQLNGNTGGNNGLDHYAKGMASKYNQPPPTYSRPQQRNGASSPGFIETIPPQPQQKRSMGEMISTAADVASILSDVASVATSVQQLAGGGDTGGGGGIPFAMPDMSQFAGGQDLSGMLAGQDLSAFVGQDFSGLTGDTTAQYF</sequence>
<evidence type="ECO:0000313" key="4">
    <source>
        <dbReference type="Proteomes" id="UP000237271"/>
    </source>
</evidence>